<evidence type="ECO:0000313" key="2">
    <source>
        <dbReference type="EMBL" id="CAI8049366.1"/>
    </source>
</evidence>
<feature type="transmembrane region" description="Helical" evidence="1">
    <location>
        <begin position="237"/>
        <end position="257"/>
    </location>
</feature>
<keyword evidence="1" id="KW-1133">Transmembrane helix</keyword>
<feature type="transmembrane region" description="Helical" evidence="1">
    <location>
        <begin position="166"/>
        <end position="185"/>
    </location>
</feature>
<evidence type="ECO:0000256" key="1">
    <source>
        <dbReference type="SAM" id="Phobius"/>
    </source>
</evidence>
<dbReference type="AlphaFoldDB" id="A0AA35TKR1"/>
<dbReference type="PANTHER" id="PTHR38337">
    <property type="entry name" value="AGAP010540-PA"/>
    <property type="match status" value="1"/>
</dbReference>
<evidence type="ECO:0000313" key="3">
    <source>
        <dbReference type="Proteomes" id="UP001174909"/>
    </source>
</evidence>
<protein>
    <submittedName>
        <fullName evidence="2">Uncharacterized protein</fullName>
    </submittedName>
</protein>
<dbReference type="EMBL" id="CASHTH010003786">
    <property type="protein sequence ID" value="CAI8049366.1"/>
    <property type="molecule type" value="Genomic_DNA"/>
</dbReference>
<dbReference type="PANTHER" id="PTHR38337:SF1">
    <property type="entry name" value="GUSTATORY RECEPTOR"/>
    <property type="match status" value="1"/>
</dbReference>
<feature type="transmembrane region" description="Helical" evidence="1">
    <location>
        <begin position="124"/>
        <end position="146"/>
    </location>
</feature>
<proteinExistence type="predicted"/>
<organism evidence="2 3">
    <name type="scientific">Geodia barretti</name>
    <name type="common">Barrett's horny sponge</name>
    <dbReference type="NCBI Taxonomy" id="519541"/>
    <lineage>
        <taxon>Eukaryota</taxon>
        <taxon>Metazoa</taxon>
        <taxon>Porifera</taxon>
        <taxon>Demospongiae</taxon>
        <taxon>Heteroscleromorpha</taxon>
        <taxon>Tetractinellida</taxon>
        <taxon>Astrophorina</taxon>
        <taxon>Geodiidae</taxon>
        <taxon>Geodia</taxon>
    </lineage>
</organism>
<feature type="transmembrane region" description="Helical" evidence="1">
    <location>
        <begin position="53"/>
        <end position="79"/>
    </location>
</feature>
<sequence>MIATILAFLVVALLWILVSFAVRLMTARTVRMFEPETIIRWNSDTTFEHGGKLLLIILSLIGFFTFDMVYVAAVMNYAAQSEMLVYLLKSVRGLVEQKQYNDVDEAIKDIMEIRKYLRVLNGKTAAATALILYNLGSAGVLAIVTLDKISTFNMGYFDKTLATVTAGLNVLLWMGLVCFPFIQAARVTDACEKLKETGTLIRTRPLQYSHTPQLDLDSFVSFTQAVKLRATMFGIPVYPWMAYFVLVAFTFTMLVLLQTNIYSFSYYL</sequence>
<comment type="caution">
    <text evidence="2">The sequence shown here is derived from an EMBL/GenBank/DDBJ whole genome shotgun (WGS) entry which is preliminary data.</text>
</comment>
<name>A0AA35TKR1_GEOBA</name>
<keyword evidence="3" id="KW-1185">Reference proteome</keyword>
<keyword evidence="1" id="KW-0472">Membrane</keyword>
<gene>
    <name evidence="2" type="ORF">GBAR_LOCUS27194</name>
</gene>
<accession>A0AA35TKR1</accession>
<keyword evidence="1" id="KW-0812">Transmembrane</keyword>
<dbReference type="Proteomes" id="UP001174909">
    <property type="component" value="Unassembled WGS sequence"/>
</dbReference>
<reference evidence="2" key="1">
    <citation type="submission" date="2023-03" db="EMBL/GenBank/DDBJ databases">
        <authorList>
            <person name="Steffen K."/>
            <person name="Cardenas P."/>
        </authorList>
    </citation>
    <scope>NUCLEOTIDE SEQUENCE</scope>
</reference>